<sequence length="160" mass="17474">MAPRRNAKEAEGLSPRRTRSGAVGNKREAAAPVARAKKKVRFEQAKGKEEDKDKAKESATGEAAPSSVTVTGDAKSIIIEACKQCNAFKTRALKVKEGLQSALPAISVSINPLKPRRGCFEIREEGGEIFISLLNMPRPFTPMKKLDMDELIQDIIKKLA</sequence>
<evidence type="ECO:0000256" key="1">
    <source>
        <dbReference type="SAM" id="MobiDB-lite"/>
    </source>
</evidence>
<proteinExistence type="predicted"/>
<dbReference type="Gene3D" id="3.40.30.10">
    <property type="entry name" value="Glutaredoxin"/>
    <property type="match status" value="1"/>
</dbReference>
<dbReference type="EMBL" id="JAMRDG010000002">
    <property type="protein sequence ID" value="KAJ3683959.1"/>
    <property type="molecule type" value="Genomic_DNA"/>
</dbReference>
<dbReference type="PANTHER" id="PTHR33638">
    <property type="entry name" value="SELENOPROTEIN H"/>
    <property type="match status" value="1"/>
</dbReference>
<evidence type="ECO:0008006" key="4">
    <source>
        <dbReference type="Google" id="ProtNLM"/>
    </source>
</evidence>
<gene>
    <name evidence="2" type="ORF">LUZ61_013123</name>
</gene>
<evidence type="ECO:0000313" key="2">
    <source>
        <dbReference type="EMBL" id="KAJ3683959.1"/>
    </source>
</evidence>
<dbReference type="Proteomes" id="UP001210211">
    <property type="component" value="Unassembled WGS sequence"/>
</dbReference>
<dbReference type="InterPro" id="IPR052674">
    <property type="entry name" value="SelWTH-like"/>
</dbReference>
<organism evidence="2 3">
    <name type="scientific">Rhynchospora tenuis</name>
    <dbReference type="NCBI Taxonomy" id="198213"/>
    <lineage>
        <taxon>Eukaryota</taxon>
        <taxon>Viridiplantae</taxon>
        <taxon>Streptophyta</taxon>
        <taxon>Embryophyta</taxon>
        <taxon>Tracheophyta</taxon>
        <taxon>Spermatophyta</taxon>
        <taxon>Magnoliopsida</taxon>
        <taxon>Liliopsida</taxon>
        <taxon>Poales</taxon>
        <taxon>Cyperaceae</taxon>
        <taxon>Cyperoideae</taxon>
        <taxon>Rhynchosporeae</taxon>
        <taxon>Rhynchospora</taxon>
    </lineage>
</organism>
<accession>A0AAD5W8W8</accession>
<feature type="compositionally biased region" description="Basic and acidic residues" evidence="1">
    <location>
        <begin position="41"/>
        <end position="59"/>
    </location>
</feature>
<dbReference type="GO" id="GO:0005794">
    <property type="term" value="C:Golgi apparatus"/>
    <property type="evidence" value="ECO:0007669"/>
    <property type="project" value="TreeGrafter"/>
</dbReference>
<reference evidence="2 3" key="1">
    <citation type="journal article" date="2022" name="Cell">
        <title>Repeat-based holocentromeres influence genome architecture and karyotype evolution.</title>
        <authorList>
            <person name="Hofstatter P.G."/>
            <person name="Thangavel G."/>
            <person name="Lux T."/>
            <person name="Neumann P."/>
            <person name="Vondrak T."/>
            <person name="Novak P."/>
            <person name="Zhang M."/>
            <person name="Costa L."/>
            <person name="Castellani M."/>
            <person name="Scott A."/>
            <person name="Toegelov H."/>
            <person name="Fuchs J."/>
            <person name="Mata-Sucre Y."/>
            <person name="Dias Y."/>
            <person name="Vanzela A.L.L."/>
            <person name="Huettel B."/>
            <person name="Almeida C.C.S."/>
            <person name="Simkova H."/>
            <person name="Souza G."/>
            <person name="Pedrosa-Harand A."/>
            <person name="Macas J."/>
            <person name="Mayer K.F.X."/>
            <person name="Houben A."/>
            <person name="Marques A."/>
        </authorList>
    </citation>
    <scope>NUCLEOTIDE SEQUENCE [LARGE SCALE GENOMIC DNA]</scope>
    <source>
        <strain evidence="2">RhyTen1mFocal</strain>
    </source>
</reference>
<name>A0AAD5W8W8_9POAL</name>
<protein>
    <recommendedName>
        <fullName evidence="4">Selenoprotein H</fullName>
    </recommendedName>
</protein>
<keyword evidence="3" id="KW-1185">Reference proteome</keyword>
<evidence type="ECO:0000313" key="3">
    <source>
        <dbReference type="Proteomes" id="UP001210211"/>
    </source>
</evidence>
<dbReference type="AlphaFoldDB" id="A0AAD5W8W8"/>
<dbReference type="PANTHER" id="PTHR33638:SF1">
    <property type="entry name" value="SELENOPROTEIN H"/>
    <property type="match status" value="1"/>
</dbReference>
<feature type="compositionally biased region" description="Basic and acidic residues" evidence="1">
    <location>
        <begin position="1"/>
        <end position="11"/>
    </location>
</feature>
<feature type="region of interest" description="Disordered" evidence="1">
    <location>
        <begin position="1"/>
        <end position="67"/>
    </location>
</feature>
<dbReference type="FunFam" id="3.40.30.10:FF:000361">
    <property type="entry name" value="Selenium binding protein"/>
    <property type="match status" value="1"/>
</dbReference>
<comment type="caution">
    <text evidence="2">The sequence shown here is derived from an EMBL/GenBank/DDBJ whole genome shotgun (WGS) entry which is preliminary data.</text>
</comment>